<proteinExistence type="predicted"/>
<dbReference type="EMBL" id="GBRH01198361">
    <property type="protein sequence ID" value="JAD99534.1"/>
    <property type="molecule type" value="Transcribed_RNA"/>
</dbReference>
<name>A0A0A9EFL0_ARUDO</name>
<reference evidence="1" key="1">
    <citation type="submission" date="2014-09" db="EMBL/GenBank/DDBJ databases">
        <authorList>
            <person name="Magalhaes I.L.F."/>
            <person name="Oliveira U."/>
            <person name="Santos F.R."/>
            <person name="Vidigal T.H.D.A."/>
            <person name="Brescovit A.D."/>
            <person name="Santos A.J."/>
        </authorList>
    </citation>
    <scope>NUCLEOTIDE SEQUENCE</scope>
    <source>
        <tissue evidence="1">Shoot tissue taken approximately 20 cm above the soil surface</tissue>
    </source>
</reference>
<organism evidence="1">
    <name type="scientific">Arundo donax</name>
    <name type="common">Giant reed</name>
    <name type="synonym">Donax arundinaceus</name>
    <dbReference type="NCBI Taxonomy" id="35708"/>
    <lineage>
        <taxon>Eukaryota</taxon>
        <taxon>Viridiplantae</taxon>
        <taxon>Streptophyta</taxon>
        <taxon>Embryophyta</taxon>
        <taxon>Tracheophyta</taxon>
        <taxon>Spermatophyta</taxon>
        <taxon>Magnoliopsida</taxon>
        <taxon>Liliopsida</taxon>
        <taxon>Poales</taxon>
        <taxon>Poaceae</taxon>
        <taxon>PACMAD clade</taxon>
        <taxon>Arundinoideae</taxon>
        <taxon>Arundineae</taxon>
        <taxon>Arundo</taxon>
    </lineage>
</organism>
<protein>
    <submittedName>
        <fullName evidence="1">Uncharacterized protein</fullName>
    </submittedName>
</protein>
<accession>A0A0A9EFL0</accession>
<reference evidence="1" key="2">
    <citation type="journal article" date="2015" name="Data Brief">
        <title>Shoot transcriptome of the giant reed, Arundo donax.</title>
        <authorList>
            <person name="Barrero R.A."/>
            <person name="Guerrero F.D."/>
            <person name="Moolhuijzen P."/>
            <person name="Goolsby J.A."/>
            <person name="Tidwell J."/>
            <person name="Bellgard S.E."/>
            <person name="Bellgard M.I."/>
        </authorList>
    </citation>
    <scope>NUCLEOTIDE SEQUENCE</scope>
    <source>
        <tissue evidence="1">Shoot tissue taken approximately 20 cm above the soil surface</tissue>
    </source>
</reference>
<evidence type="ECO:0000313" key="1">
    <source>
        <dbReference type="EMBL" id="JAD99534.1"/>
    </source>
</evidence>
<dbReference type="AlphaFoldDB" id="A0A0A9EFL0"/>
<sequence length="48" mass="5441">MALLCKFTSSMPSFFSSYSFLFKLCSYIGTLKDACILVSLLGFRIYIL</sequence>